<dbReference type="Proteomes" id="UP001341281">
    <property type="component" value="Chromosome 06"/>
</dbReference>
<evidence type="ECO:0000313" key="3">
    <source>
        <dbReference type="EMBL" id="WVZ78522.1"/>
    </source>
</evidence>
<evidence type="ECO:0000259" key="2">
    <source>
        <dbReference type="Pfam" id="PF26631"/>
    </source>
</evidence>
<protein>
    <recommendedName>
        <fullName evidence="2">DUF8204 domain-containing protein</fullName>
    </recommendedName>
</protein>
<dbReference type="AlphaFoldDB" id="A0AAQ3WXW7"/>
<feature type="region of interest" description="Disordered" evidence="1">
    <location>
        <begin position="209"/>
        <end position="268"/>
    </location>
</feature>
<feature type="domain" description="DUF8204" evidence="2">
    <location>
        <begin position="27"/>
        <end position="59"/>
    </location>
</feature>
<dbReference type="InterPro" id="IPR058517">
    <property type="entry name" value="DUF8204"/>
</dbReference>
<dbReference type="PANTHER" id="PTHR34566">
    <property type="entry name" value="ALTERED INHERITANCE OF MITOCHONDRIA PROTEIN"/>
    <property type="match status" value="1"/>
</dbReference>
<feature type="compositionally biased region" description="Basic residues" evidence="1">
    <location>
        <begin position="237"/>
        <end position="262"/>
    </location>
</feature>
<feature type="domain" description="DUF8204" evidence="2">
    <location>
        <begin position="89"/>
        <end position="147"/>
    </location>
</feature>
<evidence type="ECO:0000256" key="1">
    <source>
        <dbReference type="SAM" id="MobiDB-lite"/>
    </source>
</evidence>
<organism evidence="3 4">
    <name type="scientific">Paspalum notatum var. saurae</name>
    <dbReference type="NCBI Taxonomy" id="547442"/>
    <lineage>
        <taxon>Eukaryota</taxon>
        <taxon>Viridiplantae</taxon>
        <taxon>Streptophyta</taxon>
        <taxon>Embryophyta</taxon>
        <taxon>Tracheophyta</taxon>
        <taxon>Spermatophyta</taxon>
        <taxon>Magnoliopsida</taxon>
        <taxon>Liliopsida</taxon>
        <taxon>Poales</taxon>
        <taxon>Poaceae</taxon>
        <taxon>PACMAD clade</taxon>
        <taxon>Panicoideae</taxon>
        <taxon>Andropogonodae</taxon>
        <taxon>Paspaleae</taxon>
        <taxon>Paspalinae</taxon>
        <taxon>Paspalum</taxon>
    </lineage>
</organism>
<sequence>MERAGGEAGAPTRAPAAAAAAGGGMAKAKSCKGCLYYSSVLRSQARGPVCVGITRDIPKESGLTLYVLGFPVVRNHANDGTLVGYVALFSERMIGQIELEALQAGRKLSDFKYGCVGYSIYLDDKETSTGLREKKPHSQLPACIGVEEAVSVRHNGLFHVSMEVLATQKSESVEKHELSFVLTSYNTSAQLLFCIFVETFQLLSDRKHHPDKGAPAYHKKEDPAAPTYHNKEAPQPHQHKPGTPRPHQHKPGPPQPHRHKPGHMGDGFLSKFQRNARLVANGVAKNMNKVGTYIKDTVGDMMDKRPK</sequence>
<accession>A0AAQ3WXW7</accession>
<reference evidence="3 4" key="1">
    <citation type="submission" date="2024-02" db="EMBL/GenBank/DDBJ databases">
        <title>High-quality chromosome-scale genome assembly of Pensacola bahiagrass (Paspalum notatum Flugge var. saurae).</title>
        <authorList>
            <person name="Vega J.M."/>
            <person name="Podio M."/>
            <person name="Orjuela J."/>
            <person name="Siena L.A."/>
            <person name="Pessino S.C."/>
            <person name="Combes M.C."/>
            <person name="Mariac C."/>
            <person name="Albertini E."/>
            <person name="Pupilli F."/>
            <person name="Ortiz J.P.A."/>
            <person name="Leblanc O."/>
        </authorList>
    </citation>
    <scope>NUCLEOTIDE SEQUENCE [LARGE SCALE GENOMIC DNA]</scope>
    <source>
        <strain evidence="3">R1</strain>
        <tissue evidence="3">Leaf</tissue>
    </source>
</reference>
<dbReference type="Pfam" id="PF26631">
    <property type="entry name" value="DUF8204"/>
    <property type="match status" value="2"/>
</dbReference>
<dbReference type="EMBL" id="CP144750">
    <property type="protein sequence ID" value="WVZ78522.1"/>
    <property type="molecule type" value="Genomic_DNA"/>
</dbReference>
<proteinExistence type="predicted"/>
<feature type="compositionally biased region" description="Basic and acidic residues" evidence="1">
    <location>
        <begin position="218"/>
        <end position="234"/>
    </location>
</feature>
<keyword evidence="4" id="KW-1185">Reference proteome</keyword>
<name>A0AAQ3WXW7_PASNO</name>
<evidence type="ECO:0000313" key="4">
    <source>
        <dbReference type="Proteomes" id="UP001341281"/>
    </source>
</evidence>
<dbReference type="PANTHER" id="PTHR34566:SF2">
    <property type="entry name" value="ALTERED INHERITANCE OF MITOCHONDRIA PROTEIN"/>
    <property type="match status" value="1"/>
</dbReference>
<gene>
    <name evidence="3" type="ORF">U9M48_026219</name>
</gene>